<dbReference type="SUPFAM" id="SSF53649">
    <property type="entry name" value="Alkaline phosphatase-like"/>
    <property type="match status" value="1"/>
</dbReference>
<dbReference type="Gene3D" id="3.40.720.10">
    <property type="entry name" value="Alkaline Phosphatase, subunit A"/>
    <property type="match status" value="1"/>
</dbReference>
<protein>
    <submittedName>
        <fullName evidence="6">Arylsulfatase</fullName>
        <ecNumber evidence="6">3.1.6.1</ecNumber>
    </submittedName>
</protein>
<dbReference type="Pfam" id="PF00884">
    <property type="entry name" value="Sulfatase"/>
    <property type="match status" value="1"/>
</dbReference>
<dbReference type="PROSITE" id="PS00523">
    <property type="entry name" value="SULFATASE_1"/>
    <property type="match status" value="1"/>
</dbReference>
<evidence type="ECO:0000256" key="2">
    <source>
        <dbReference type="ARBA" id="ARBA00022729"/>
    </source>
</evidence>
<evidence type="ECO:0000256" key="1">
    <source>
        <dbReference type="ARBA" id="ARBA00008779"/>
    </source>
</evidence>
<dbReference type="GO" id="GO:0004065">
    <property type="term" value="F:arylsulfatase activity"/>
    <property type="evidence" value="ECO:0007669"/>
    <property type="project" value="UniProtKB-EC"/>
</dbReference>
<dbReference type="InterPro" id="IPR024607">
    <property type="entry name" value="Sulfatase_CS"/>
</dbReference>
<dbReference type="EMBL" id="SJPT01000009">
    <property type="protein sequence ID" value="TWU20094.1"/>
    <property type="molecule type" value="Genomic_DNA"/>
</dbReference>
<keyword evidence="3 6" id="KW-0378">Hydrolase</keyword>
<dbReference type="EC" id="3.1.6.1" evidence="6"/>
<keyword evidence="2" id="KW-0732">Signal</keyword>
<name>A0A5C6C9M9_9BACT</name>
<keyword evidence="4" id="KW-0325">Glycoprotein</keyword>
<dbReference type="PANTHER" id="PTHR43108:SF8">
    <property type="entry name" value="SD21168P"/>
    <property type="match status" value="1"/>
</dbReference>
<dbReference type="AlphaFoldDB" id="A0A5C6C9M9"/>
<proteinExistence type="inferred from homology"/>
<reference evidence="6 7" key="1">
    <citation type="submission" date="2019-02" db="EMBL/GenBank/DDBJ databases">
        <title>Deep-cultivation of Planctomycetes and their phenomic and genomic characterization uncovers novel biology.</title>
        <authorList>
            <person name="Wiegand S."/>
            <person name="Jogler M."/>
            <person name="Boedeker C."/>
            <person name="Pinto D."/>
            <person name="Vollmers J."/>
            <person name="Rivas-Marin E."/>
            <person name="Kohn T."/>
            <person name="Peeters S.H."/>
            <person name="Heuer A."/>
            <person name="Rast P."/>
            <person name="Oberbeckmann S."/>
            <person name="Bunk B."/>
            <person name="Jeske O."/>
            <person name="Meyerdierks A."/>
            <person name="Storesund J.E."/>
            <person name="Kallscheuer N."/>
            <person name="Luecker S."/>
            <person name="Lage O.M."/>
            <person name="Pohl T."/>
            <person name="Merkel B.J."/>
            <person name="Hornburger P."/>
            <person name="Mueller R.-W."/>
            <person name="Bruemmer F."/>
            <person name="Labrenz M."/>
            <person name="Spormann A.M."/>
            <person name="Op Den Camp H."/>
            <person name="Overmann J."/>
            <person name="Amann R."/>
            <person name="Jetten M.S.M."/>
            <person name="Mascher T."/>
            <person name="Medema M.H."/>
            <person name="Devos D.P."/>
            <person name="Kaster A.-K."/>
            <person name="Ovreas L."/>
            <person name="Rohde M."/>
            <person name="Galperin M.Y."/>
            <person name="Jogler C."/>
        </authorList>
    </citation>
    <scope>NUCLEOTIDE SEQUENCE [LARGE SCALE GENOMIC DNA]</scope>
    <source>
        <strain evidence="6 7">Pla52o</strain>
    </source>
</reference>
<evidence type="ECO:0000256" key="3">
    <source>
        <dbReference type="ARBA" id="ARBA00022801"/>
    </source>
</evidence>
<dbReference type="InterPro" id="IPR000917">
    <property type="entry name" value="Sulfatase_N"/>
</dbReference>
<feature type="domain" description="Sulfatase N-terminal" evidence="5">
    <location>
        <begin position="55"/>
        <end position="392"/>
    </location>
</feature>
<dbReference type="CDD" id="cd16031">
    <property type="entry name" value="G6S_like"/>
    <property type="match status" value="1"/>
</dbReference>
<comment type="similarity">
    <text evidence="1">Belongs to the sulfatase family.</text>
</comment>
<organism evidence="6 7">
    <name type="scientific">Novipirellula galeiformis</name>
    <dbReference type="NCBI Taxonomy" id="2528004"/>
    <lineage>
        <taxon>Bacteria</taxon>
        <taxon>Pseudomonadati</taxon>
        <taxon>Planctomycetota</taxon>
        <taxon>Planctomycetia</taxon>
        <taxon>Pirellulales</taxon>
        <taxon>Pirellulaceae</taxon>
        <taxon>Novipirellula</taxon>
    </lineage>
</organism>
<accession>A0A5C6C9M9</accession>
<dbReference type="InterPro" id="IPR017850">
    <property type="entry name" value="Alkaline_phosphatase_core_sf"/>
</dbReference>
<gene>
    <name evidence="6" type="ORF">Pla52o_46080</name>
</gene>
<dbReference type="PANTHER" id="PTHR43108">
    <property type="entry name" value="N-ACETYLGLUCOSAMINE-6-SULFATASE FAMILY MEMBER"/>
    <property type="match status" value="1"/>
</dbReference>
<keyword evidence="7" id="KW-1185">Reference proteome</keyword>
<evidence type="ECO:0000259" key="5">
    <source>
        <dbReference type="Pfam" id="PF00884"/>
    </source>
</evidence>
<evidence type="ECO:0000313" key="7">
    <source>
        <dbReference type="Proteomes" id="UP000316304"/>
    </source>
</evidence>
<dbReference type="PROSITE" id="PS00149">
    <property type="entry name" value="SULFATASE_2"/>
    <property type="match status" value="1"/>
</dbReference>
<comment type="caution">
    <text evidence="6">The sequence shown here is derived from an EMBL/GenBank/DDBJ whole genome shotgun (WGS) entry which is preliminary data.</text>
</comment>
<sequence length="519" mass="60082">MRYHTHYCTSGMGDLNQPSFVKRFNLVLAMRLLLCLCFAVVLLPWCHRCHAAERPNIVFILSDDHRFDFMGCVESCPDFLTTPNLDRMANEGAHFRNAFVTTSLCSPSRASILTGRYMHHHRVVDNQRPIPVGTEFFPQHMQRGGYTTAFVGKWHMGHDDDAPRPGFDFWASFPGQGVYSDPTLNINGRRESFEGYTTDILTDVALDWLEQDRSEDNPFLLYLSYKAVHYPFQPSPRHAQRYQDQAIDYPETMANTQRNYQTQPRWVLDRRYSIHGIDHMETGAFDKDPVPDFDQLFHNYCETVHGLDENIGRVLKALEDAGAMDNTIVIYMGDNGFHLGEHGFYDKRDAFETSIRVPMLALAPGRIPAGTKIDQLVQNIDIAPTVLDVCGIERTEEMKFDGRSMQPLWQPRGESAPSWRDHILYEYHWEWNFPATPTTLAIRTDRYKYVYYHGVWDRDSFYDLQTDPVERHNLIDVPAYQEQIESLRNQLFTELAESGGLNLPIRTPAGERLDQRKRP</sequence>
<evidence type="ECO:0000256" key="4">
    <source>
        <dbReference type="ARBA" id="ARBA00023180"/>
    </source>
</evidence>
<evidence type="ECO:0000313" key="6">
    <source>
        <dbReference type="EMBL" id="TWU20094.1"/>
    </source>
</evidence>
<dbReference type="Proteomes" id="UP000316304">
    <property type="component" value="Unassembled WGS sequence"/>
</dbReference>